<dbReference type="PANTHER" id="PTHR43591:SF99">
    <property type="entry name" value="OS06G0646000 PROTEIN"/>
    <property type="match status" value="1"/>
</dbReference>
<dbReference type="Gene3D" id="3.40.50.150">
    <property type="entry name" value="Vaccinia Virus protein VP39"/>
    <property type="match status" value="1"/>
</dbReference>
<comment type="caution">
    <text evidence="2">The sequence shown here is derived from an EMBL/GenBank/DDBJ whole genome shotgun (WGS) entry which is preliminary data.</text>
</comment>
<dbReference type="RefSeq" id="WP_200318956.1">
    <property type="nucleotide sequence ID" value="NZ_JAENJH010000003.1"/>
</dbReference>
<accession>A0A934QSR7</accession>
<feature type="domain" description="Methyltransferase" evidence="1">
    <location>
        <begin position="52"/>
        <end position="148"/>
    </location>
</feature>
<dbReference type="CDD" id="cd02440">
    <property type="entry name" value="AdoMet_MTases"/>
    <property type="match status" value="1"/>
</dbReference>
<name>A0A934QSR7_9PSEU</name>
<sequence length="279" mass="30354">MTQHAHSHGHQHAHHEEHLADLLDLDAALLRGYLDEVTAWLESHLPGEPSAIADLGAGTGTGSVALARRFPSAHVSALDRSELMLDRVATAVREHGVAERVSTVRADLDDGLPALGTVELAWASSSLHEVADPGRLLRDVHTALAPGGVLVVVEMDGIPRFLPDDLGLGTPGLERRCHEAVARAGWNAHPDWRSHLERAGFEVTGQRRFELAPDPAAEGTVRYAHGYLSRIHRALESELDTDDLGVLDRLLSADDPESLAHRTDLEPRTSRTAWVARRN</sequence>
<organism evidence="2 3">
    <name type="scientific">Prauserella cavernicola</name>
    <dbReference type="NCBI Taxonomy" id="2800127"/>
    <lineage>
        <taxon>Bacteria</taxon>
        <taxon>Bacillati</taxon>
        <taxon>Actinomycetota</taxon>
        <taxon>Actinomycetes</taxon>
        <taxon>Pseudonocardiales</taxon>
        <taxon>Pseudonocardiaceae</taxon>
        <taxon>Prauserella</taxon>
    </lineage>
</organism>
<dbReference type="InterPro" id="IPR041698">
    <property type="entry name" value="Methyltransf_25"/>
</dbReference>
<dbReference type="Pfam" id="PF13649">
    <property type="entry name" value="Methyltransf_25"/>
    <property type="match status" value="1"/>
</dbReference>
<proteinExistence type="predicted"/>
<keyword evidence="2" id="KW-0808">Transferase</keyword>
<dbReference type="Proteomes" id="UP000635245">
    <property type="component" value="Unassembled WGS sequence"/>
</dbReference>
<keyword evidence="3" id="KW-1185">Reference proteome</keyword>
<gene>
    <name evidence="2" type="ORF">JHE00_16640</name>
</gene>
<evidence type="ECO:0000313" key="3">
    <source>
        <dbReference type="Proteomes" id="UP000635245"/>
    </source>
</evidence>
<evidence type="ECO:0000313" key="2">
    <source>
        <dbReference type="EMBL" id="MBK1785961.1"/>
    </source>
</evidence>
<reference evidence="2" key="1">
    <citation type="submission" date="2020-12" db="EMBL/GenBank/DDBJ databases">
        <title>Prauserella sp. ASG 168, a novel actinomycete isolated from cave rock.</title>
        <authorList>
            <person name="Suriyachadkun C."/>
        </authorList>
    </citation>
    <scope>NUCLEOTIDE SEQUENCE</scope>
    <source>
        <strain evidence="2">ASG 168</strain>
    </source>
</reference>
<protein>
    <submittedName>
        <fullName evidence="2">Methyltransferase domain-containing protein</fullName>
    </submittedName>
</protein>
<dbReference type="GO" id="GO:0032259">
    <property type="term" value="P:methylation"/>
    <property type="evidence" value="ECO:0007669"/>
    <property type="project" value="UniProtKB-KW"/>
</dbReference>
<dbReference type="GO" id="GO:0008168">
    <property type="term" value="F:methyltransferase activity"/>
    <property type="evidence" value="ECO:0007669"/>
    <property type="project" value="UniProtKB-KW"/>
</dbReference>
<evidence type="ECO:0000259" key="1">
    <source>
        <dbReference type="Pfam" id="PF13649"/>
    </source>
</evidence>
<dbReference type="InterPro" id="IPR029063">
    <property type="entry name" value="SAM-dependent_MTases_sf"/>
</dbReference>
<dbReference type="SUPFAM" id="SSF53335">
    <property type="entry name" value="S-adenosyl-L-methionine-dependent methyltransferases"/>
    <property type="match status" value="1"/>
</dbReference>
<keyword evidence="2" id="KW-0489">Methyltransferase</keyword>
<dbReference type="EMBL" id="JAENJH010000003">
    <property type="protein sequence ID" value="MBK1785961.1"/>
    <property type="molecule type" value="Genomic_DNA"/>
</dbReference>
<dbReference type="AlphaFoldDB" id="A0A934QSR7"/>
<dbReference type="PANTHER" id="PTHR43591">
    <property type="entry name" value="METHYLTRANSFERASE"/>
    <property type="match status" value="1"/>
</dbReference>